<keyword evidence="2" id="KW-1185">Reference proteome</keyword>
<evidence type="ECO:0000313" key="1">
    <source>
        <dbReference type="EMBL" id="BES80467.1"/>
    </source>
</evidence>
<reference evidence="1 2" key="1">
    <citation type="submission" date="2023-09" db="EMBL/GenBank/DDBJ databases">
        <title>Pyrofollis japonicus gen. nov. sp. nov., a novel member of the family Pyrodictiaceae isolated from the Iheya North hydrothermal field.</title>
        <authorList>
            <person name="Miyazaki U."/>
            <person name="Sanari M."/>
            <person name="Tame A."/>
            <person name="Kitajima M."/>
            <person name="Okamoto A."/>
            <person name="Sawayama S."/>
            <person name="Miyazaki J."/>
            <person name="Takai K."/>
            <person name="Nakagawa S."/>
        </authorList>
    </citation>
    <scope>NUCLEOTIDE SEQUENCE [LARGE SCALE GENOMIC DNA]</scope>
    <source>
        <strain evidence="1 2">AV2</strain>
    </source>
</reference>
<sequence>MVRRCVWLDGSLLKACRVLRARLGPLGYRAICRSGLPDGAIDAMAARAGCAVATSDEHIVRAVMEACWAKIPQ</sequence>
<protein>
    <recommendedName>
        <fullName evidence="3">DUF5615 domain-containing protein</fullName>
    </recommendedName>
</protein>
<dbReference type="GeneID" id="89288058"/>
<name>A0ABM8ISC4_9CREN</name>
<proteinExistence type="predicted"/>
<gene>
    <name evidence="1" type="ORF">PABY_00340</name>
</gene>
<dbReference type="Proteomes" id="UP001341135">
    <property type="component" value="Chromosome"/>
</dbReference>
<evidence type="ECO:0000313" key="2">
    <source>
        <dbReference type="Proteomes" id="UP001341135"/>
    </source>
</evidence>
<accession>A0ABM8ISC4</accession>
<dbReference type="EMBL" id="AP028907">
    <property type="protein sequence ID" value="BES80467.1"/>
    <property type="molecule type" value="Genomic_DNA"/>
</dbReference>
<dbReference type="RefSeq" id="WP_338250739.1">
    <property type="nucleotide sequence ID" value="NZ_AP028907.1"/>
</dbReference>
<organism evidence="1 2">
    <name type="scientific">Pyrodictium abyssi</name>
    <dbReference type="NCBI Taxonomy" id="54256"/>
    <lineage>
        <taxon>Archaea</taxon>
        <taxon>Thermoproteota</taxon>
        <taxon>Thermoprotei</taxon>
        <taxon>Desulfurococcales</taxon>
        <taxon>Pyrodictiaceae</taxon>
        <taxon>Pyrodictium</taxon>
    </lineage>
</organism>
<evidence type="ECO:0008006" key="3">
    <source>
        <dbReference type="Google" id="ProtNLM"/>
    </source>
</evidence>